<evidence type="ECO:0000313" key="6">
    <source>
        <dbReference type="Proteomes" id="UP000509513"/>
    </source>
</evidence>
<evidence type="ECO:0000256" key="2">
    <source>
        <dbReference type="ARBA" id="ARBA00034247"/>
    </source>
</evidence>
<dbReference type="InterPro" id="IPR043128">
    <property type="entry name" value="Rev_trsase/Diguanyl_cyclase"/>
</dbReference>
<evidence type="ECO:0000256" key="3">
    <source>
        <dbReference type="SAM" id="Phobius"/>
    </source>
</evidence>
<dbReference type="KEGG" id="acib:ACBT_0518"/>
<dbReference type="InterPro" id="IPR015168">
    <property type="entry name" value="SsuA/THI5"/>
</dbReference>
<dbReference type="SUPFAM" id="SSF53850">
    <property type="entry name" value="Periplasmic binding protein-like II"/>
    <property type="match status" value="2"/>
</dbReference>
<dbReference type="SUPFAM" id="SSF55073">
    <property type="entry name" value="Nucleotide cyclase"/>
    <property type="match status" value="1"/>
</dbReference>
<dbReference type="RefSeq" id="WP_024775713.1">
    <property type="nucleotide sequence ID" value="NZ_CP054051.1"/>
</dbReference>
<evidence type="ECO:0000313" key="5">
    <source>
        <dbReference type="EMBL" id="QKJ26482.1"/>
    </source>
</evidence>
<dbReference type="Pfam" id="PF00990">
    <property type="entry name" value="GGDEF"/>
    <property type="match status" value="1"/>
</dbReference>
<comment type="catalytic activity">
    <reaction evidence="2">
        <text>2 GTP = 3',3'-c-di-GMP + 2 diphosphate</text>
        <dbReference type="Rhea" id="RHEA:24898"/>
        <dbReference type="ChEBI" id="CHEBI:33019"/>
        <dbReference type="ChEBI" id="CHEBI:37565"/>
        <dbReference type="ChEBI" id="CHEBI:58805"/>
        <dbReference type="EC" id="2.7.7.65"/>
    </reaction>
</comment>
<evidence type="ECO:0000256" key="1">
    <source>
        <dbReference type="ARBA" id="ARBA00012528"/>
    </source>
</evidence>
<dbReference type="SMART" id="SM00267">
    <property type="entry name" value="GGDEF"/>
    <property type="match status" value="1"/>
</dbReference>
<dbReference type="InterPro" id="IPR000160">
    <property type="entry name" value="GGDEF_dom"/>
</dbReference>
<dbReference type="PANTHER" id="PTHR45138:SF9">
    <property type="entry name" value="DIGUANYLATE CYCLASE DGCM-RELATED"/>
    <property type="match status" value="1"/>
</dbReference>
<dbReference type="PROSITE" id="PS50887">
    <property type="entry name" value="GGDEF"/>
    <property type="match status" value="1"/>
</dbReference>
<dbReference type="NCBIfam" id="TIGR00254">
    <property type="entry name" value="GGDEF"/>
    <property type="match status" value="1"/>
</dbReference>
<dbReference type="EC" id="2.7.7.65" evidence="1"/>
<evidence type="ECO:0000259" key="4">
    <source>
        <dbReference type="PROSITE" id="PS50887"/>
    </source>
</evidence>
<dbReference type="FunFam" id="3.30.70.270:FF:000001">
    <property type="entry name" value="Diguanylate cyclase domain protein"/>
    <property type="match status" value="1"/>
</dbReference>
<dbReference type="InterPro" id="IPR001638">
    <property type="entry name" value="Solute-binding_3/MltF_N"/>
</dbReference>
<keyword evidence="3" id="KW-0472">Membrane</keyword>
<reference evidence="5 6" key="1">
    <citation type="submission" date="2020-05" db="EMBL/GenBank/DDBJ databases">
        <title>Complete genome sequencing of Campylobacter and Arcobacter type strains.</title>
        <authorList>
            <person name="Miller W.G."/>
            <person name="Yee E."/>
        </authorList>
    </citation>
    <scope>NUCLEOTIDE SEQUENCE [LARGE SCALE GENOMIC DNA]</scope>
    <source>
        <strain evidence="5 6">LMG 21996</strain>
    </source>
</reference>
<proteinExistence type="predicted"/>
<feature type="domain" description="GGDEF" evidence="4">
    <location>
        <begin position="627"/>
        <end position="753"/>
    </location>
</feature>
<dbReference type="PANTHER" id="PTHR45138">
    <property type="entry name" value="REGULATORY COMPONENTS OF SENSORY TRANSDUCTION SYSTEM"/>
    <property type="match status" value="1"/>
</dbReference>
<dbReference type="Pfam" id="PF00497">
    <property type="entry name" value="SBP_bac_3"/>
    <property type="match status" value="1"/>
</dbReference>
<accession>A0A7L5JMR3</accession>
<dbReference type="CDD" id="cd01949">
    <property type="entry name" value="GGDEF"/>
    <property type="match status" value="1"/>
</dbReference>
<dbReference type="Pfam" id="PF09084">
    <property type="entry name" value="NMT1"/>
    <property type="match status" value="1"/>
</dbReference>
<dbReference type="InterPro" id="IPR050469">
    <property type="entry name" value="Diguanylate_Cyclase"/>
</dbReference>
<dbReference type="Gene3D" id="3.30.70.270">
    <property type="match status" value="1"/>
</dbReference>
<keyword evidence="3" id="KW-1133">Transmembrane helix</keyword>
<dbReference type="GO" id="GO:0052621">
    <property type="term" value="F:diguanylate cyclase activity"/>
    <property type="evidence" value="ECO:0007669"/>
    <property type="project" value="UniProtKB-EC"/>
</dbReference>
<dbReference type="AlphaFoldDB" id="A0A7L5JMR3"/>
<organism evidence="5 6">
    <name type="scientific">Aliarcobacter cibarius</name>
    <dbReference type="NCBI Taxonomy" id="255507"/>
    <lineage>
        <taxon>Bacteria</taxon>
        <taxon>Pseudomonadati</taxon>
        <taxon>Campylobacterota</taxon>
        <taxon>Epsilonproteobacteria</taxon>
        <taxon>Campylobacterales</taxon>
        <taxon>Arcobacteraceae</taxon>
        <taxon>Aliarcobacter</taxon>
    </lineage>
</organism>
<feature type="transmembrane region" description="Helical" evidence="3">
    <location>
        <begin position="558"/>
        <end position="577"/>
    </location>
</feature>
<sequence length="753" mass="87255">MFIRKLLLILIIYSNLFAKEKITLYPDWLDQFQFAGYYIAKEKGFYDDFGLDVEIKPFNQNVNIVDEVINNDATYGIGKSSLILEKYNDKNVVFISSIFQESPLILISLKNKNINSVSDLENKRVMITNDAIESATIKSILNSDKNIDMSTLKILPHSGKIDDLINNKTDLMACYLSNEPYTLSKNGIDFNYFSTNYLNLNFYEGIIFTSQNEVLTNPYRVQSFDKASLMGWEYAFSNIKETAKLIFEKYNSQNKSLDELIYEGNVLKDLSKFDLGILGNINIDRIEDIKKFYTYSGINKSINTFNSNSIIFNKEYLILNGSQKDYLDKNQFTLLLKDSNPPFSFKSTTEFKGFEIDFWHLLSDKLSKPFNTEEVLNGNISYVFSNSVKVNFVYSYDYPNKKDKIYTKPIAKIPLVIATKVDKNFINDLSTFEKTKIGILSSLNMKGKLLSLYPKIEFIEFETDDLAFKALQKNEIYGYVNNIYSLNSSINKNNYKDLKINSSLDINLNSYIELSMKDRQFKDILDLVISKLKKDEIDNILNSYSQIYFNENLNYQQFLKIVIPLLIIIALILYLNYKLYKEIKLRKGIQKELLTLATNDTLTNIFNRRKIEEICEHEIKLASRYKTPFSIIFFDLNDFKPINDNFGHHAGDEVLIKVANTISKHIRSSDSFGRWGGDEFLIALPQTNINQTLSLINILQTHISNISFDFNKNLKISCSFGCYEYKNGDTLDYVLKKADESMYDVKIKYKKKV</sequence>
<dbReference type="Gene3D" id="3.40.190.10">
    <property type="entry name" value="Periplasmic binding protein-like II"/>
    <property type="match status" value="4"/>
</dbReference>
<protein>
    <recommendedName>
        <fullName evidence="1">diguanylate cyclase</fullName>
        <ecNumber evidence="1">2.7.7.65</ecNumber>
    </recommendedName>
</protein>
<dbReference type="InterPro" id="IPR029787">
    <property type="entry name" value="Nucleotide_cyclase"/>
</dbReference>
<keyword evidence="3" id="KW-0812">Transmembrane</keyword>
<gene>
    <name evidence="5" type="ORF">ACBT_0518</name>
</gene>
<name>A0A7L5JMR3_9BACT</name>
<dbReference type="Proteomes" id="UP000509513">
    <property type="component" value="Chromosome"/>
</dbReference>
<dbReference type="EMBL" id="CP054051">
    <property type="protein sequence ID" value="QKJ26482.1"/>
    <property type="molecule type" value="Genomic_DNA"/>
</dbReference>